<comment type="caution">
    <text evidence="1">The sequence shown here is derived from an EMBL/GenBank/DDBJ whole genome shotgun (WGS) entry which is preliminary data.</text>
</comment>
<accession>A0ABS6ILC5</accession>
<keyword evidence="2" id="KW-1185">Reference proteome</keyword>
<dbReference type="InterPro" id="IPR027939">
    <property type="entry name" value="NMT1/THI5"/>
</dbReference>
<sequence length="305" mass="33340">MAIVLSENFRALFYAPFYAAHATGAFARAGVEVELRPSPDPLAAAAALRAGEVDVMWGGPLRVMIARDTDPKSDLVCFCDVVARDPFFVIGARPRPDFRFADLLSMKLATVSEVPTPWVCLQDDLRRAGVDPAKADRVTDTSMAENEAALREGKIDAVQVFQPYAERLISTGAGHVWYAAADRGLTAYTTLVTRRGLLESRADELSRMIRGMDATLKWFATAPSFDIADTVQSFFPDVSRDLFAACIDRYRALNLWGPDPVIRREGYDRLHAAMRSSGILSGDIAFEDVVDTKLASAAIGSVTRA</sequence>
<dbReference type="EMBL" id="JAHOPB010000001">
    <property type="protein sequence ID" value="MBU8874005.1"/>
    <property type="molecule type" value="Genomic_DNA"/>
</dbReference>
<evidence type="ECO:0000313" key="1">
    <source>
        <dbReference type="EMBL" id="MBU8874005.1"/>
    </source>
</evidence>
<proteinExistence type="predicted"/>
<dbReference type="Pfam" id="PF13379">
    <property type="entry name" value="NMT1_2"/>
    <property type="match status" value="1"/>
</dbReference>
<organism evidence="1 2">
    <name type="scientific">Reyranella humidisoli</name>
    <dbReference type="NCBI Taxonomy" id="2849149"/>
    <lineage>
        <taxon>Bacteria</taxon>
        <taxon>Pseudomonadati</taxon>
        <taxon>Pseudomonadota</taxon>
        <taxon>Alphaproteobacteria</taxon>
        <taxon>Hyphomicrobiales</taxon>
        <taxon>Reyranellaceae</taxon>
        <taxon>Reyranella</taxon>
    </lineage>
</organism>
<dbReference type="PANTHER" id="PTHR31528">
    <property type="entry name" value="4-AMINO-5-HYDROXYMETHYL-2-METHYLPYRIMIDINE PHOSPHATE SYNTHASE THI11-RELATED"/>
    <property type="match status" value="1"/>
</dbReference>
<protein>
    <submittedName>
        <fullName evidence="1">ABC transporter substrate-binding protein</fullName>
    </submittedName>
</protein>
<evidence type="ECO:0000313" key="2">
    <source>
        <dbReference type="Proteomes" id="UP000727907"/>
    </source>
</evidence>
<reference evidence="1 2" key="1">
    <citation type="submission" date="2021-06" db="EMBL/GenBank/DDBJ databases">
        <authorList>
            <person name="Lee D.H."/>
        </authorList>
    </citation>
    <scope>NUCLEOTIDE SEQUENCE [LARGE SCALE GENOMIC DNA]</scope>
    <source>
        <strain evidence="1 2">MMS21-HV4-11</strain>
    </source>
</reference>
<dbReference type="PANTHER" id="PTHR31528:SF1">
    <property type="entry name" value="4-AMINO-5-HYDROXYMETHYL-2-METHYLPYRIMIDINE PHOSPHATE SYNTHASE THI11-RELATED"/>
    <property type="match status" value="1"/>
</dbReference>
<name>A0ABS6ILC5_9HYPH</name>
<dbReference type="RefSeq" id="WP_216958793.1">
    <property type="nucleotide sequence ID" value="NZ_JAHOPB010000001.1"/>
</dbReference>
<gene>
    <name evidence="1" type="ORF">KQ910_09530</name>
</gene>
<dbReference type="Proteomes" id="UP000727907">
    <property type="component" value="Unassembled WGS sequence"/>
</dbReference>